<organism evidence="6 7">
    <name type="scientific">Sporosarcina luteola</name>
    <dbReference type="NCBI Taxonomy" id="582850"/>
    <lineage>
        <taxon>Bacteria</taxon>
        <taxon>Bacillati</taxon>
        <taxon>Bacillota</taxon>
        <taxon>Bacilli</taxon>
        <taxon>Bacillales</taxon>
        <taxon>Caryophanaceae</taxon>
        <taxon>Sporosarcina</taxon>
    </lineage>
</organism>
<keyword evidence="3 5" id="KW-0560">Oxidoreductase</keyword>
<protein>
    <recommendedName>
        <fullName evidence="5">Glutathione peroxidase</fullName>
    </recommendedName>
</protein>
<dbReference type="PRINTS" id="PR01011">
    <property type="entry name" value="GLUTPROXDASE"/>
</dbReference>
<dbReference type="Proteomes" id="UP000321901">
    <property type="component" value="Unassembled WGS sequence"/>
</dbReference>
<accession>A0A511Z727</accession>
<keyword evidence="7" id="KW-1185">Reference proteome</keyword>
<dbReference type="CDD" id="cd00340">
    <property type="entry name" value="GSH_Peroxidase"/>
    <property type="match status" value="1"/>
</dbReference>
<dbReference type="Gene3D" id="3.40.30.10">
    <property type="entry name" value="Glutaredoxin"/>
    <property type="match status" value="1"/>
</dbReference>
<evidence type="ECO:0000256" key="2">
    <source>
        <dbReference type="ARBA" id="ARBA00022559"/>
    </source>
</evidence>
<proteinExistence type="inferred from homology"/>
<dbReference type="PANTHER" id="PTHR11592">
    <property type="entry name" value="GLUTATHIONE PEROXIDASE"/>
    <property type="match status" value="1"/>
</dbReference>
<comment type="similarity">
    <text evidence="1 5">Belongs to the glutathione peroxidase family.</text>
</comment>
<comment type="caution">
    <text evidence="6">The sequence shown here is derived from an EMBL/GenBank/DDBJ whole genome shotgun (WGS) entry which is preliminary data.</text>
</comment>
<sequence>MSIYNYLIRKPNGEILSMETYRGKAILIVNTASRCRFTYQFDELQKLYENYKERGLVVLGFPCDQFGQQNPENGEESAQFCQRNYGVSFPIYDLVQVNGKETEPLFNYLKHEVPFRELDETIATEKMLKLRLKEEYPDYLIGRNIRWNFTKFLVGANGEVIKRFEPTESDLDIAAEIERLLAEPTLV</sequence>
<dbReference type="EMBL" id="BJYL01000020">
    <property type="protein sequence ID" value="GEN83220.1"/>
    <property type="molecule type" value="Genomic_DNA"/>
</dbReference>
<dbReference type="GO" id="GO:0004601">
    <property type="term" value="F:peroxidase activity"/>
    <property type="evidence" value="ECO:0007669"/>
    <property type="project" value="UniProtKB-KW"/>
</dbReference>
<dbReference type="InterPro" id="IPR036249">
    <property type="entry name" value="Thioredoxin-like_sf"/>
</dbReference>
<evidence type="ECO:0000256" key="1">
    <source>
        <dbReference type="ARBA" id="ARBA00006926"/>
    </source>
</evidence>
<dbReference type="GO" id="GO:0034599">
    <property type="term" value="P:cellular response to oxidative stress"/>
    <property type="evidence" value="ECO:0007669"/>
    <property type="project" value="TreeGrafter"/>
</dbReference>
<evidence type="ECO:0000313" key="6">
    <source>
        <dbReference type="EMBL" id="GEN83220.1"/>
    </source>
</evidence>
<dbReference type="PANTHER" id="PTHR11592:SF78">
    <property type="entry name" value="GLUTATHIONE PEROXIDASE"/>
    <property type="match status" value="1"/>
</dbReference>
<dbReference type="RefSeq" id="WP_147056939.1">
    <property type="nucleotide sequence ID" value="NZ_BJYL01000020.1"/>
</dbReference>
<dbReference type="SUPFAM" id="SSF52833">
    <property type="entry name" value="Thioredoxin-like"/>
    <property type="match status" value="1"/>
</dbReference>
<dbReference type="Pfam" id="PF00255">
    <property type="entry name" value="GSHPx"/>
    <property type="match status" value="1"/>
</dbReference>
<reference evidence="6 7" key="1">
    <citation type="submission" date="2019-07" db="EMBL/GenBank/DDBJ databases">
        <title>Whole genome shotgun sequence of Sporosarcina luteola NBRC 105378.</title>
        <authorList>
            <person name="Hosoyama A."/>
            <person name="Uohara A."/>
            <person name="Ohji S."/>
            <person name="Ichikawa N."/>
        </authorList>
    </citation>
    <scope>NUCLEOTIDE SEQUENCE [LARGE SCALE GENOMIC DNA]</scope>
    <source>
        <strain evidence="6 7">NBRC 105378</strain>
    </source>
</reference>
<keyword evidence="2 5" id="KW-0575">Peroxidase</keyword>
<dbReference type="PROSITE" id="PS51355">
    <property type="entry name" value="GLUTATHIONE_PEROXID_3"/>
    <property type="match status" value="1"/>
</dbReference>
<evidence type="ECO:0000256" key="3">
    <source>
        <dbReference type="ARBA" id="ARBA00023002"/>
    </source>
</evidence>
<gene>
    <name evidence="6" type="ORF">SLU01_15320</name>
</gene>
<evidence type="ECO:0000256" key="4">
    <source>
        <dbReference type="PIRSR" id="PIRSR000303-1"/>
    </source>
</evidence>
<dbReference type="PIRSF" id="PIRSF000303">
    <property type="entry name" value="Glutathion_perox"/>
    <property type="match status" value="1"/>
</dbReference>
<name>A0A511Z727_9BACL</name>
<dbReference type="OrthoDB" id="9789406at2"/>
<evidence type="ECO:0000256" key="5">
    <source>
        <dbReference type="RuleBase" id="RU000499"/>
    </source>
</evidence>
<feature type="active site" evidence="4">
    <location>
        <position position="35"/>
    </location>
</feature>
<dbReference type="InterPro" id="IPR000889">
    <property type="entry name" value="Glutathione_peroxidase"/>
</dbReference>
<dbReference type="AlphaFoldDB" id="A0A511Z727"/>
<evidence type="ECO:0000313" key="7">
    <source>
        <dbReference type="Proteomes" id="UP000321901"/>
    </source>
</evidence>